<dbReference type="AlphaFoldDB" id="M6RS97"/>
<organism evidence="1 2">
    <name type="scientific">Leptospira interrogans serovar Icterohaemorrhagiae str. Verdun HP</name>
    <dbReference type="NCBI Taxonomy" id="1049910"/>
    <lineage>
        <taxon>Bacteria</taxon>
        <taxon>Pseudomonadati</taxon>
        <taxon>Spirochaetota</taxon>
        <taxon>Spirochaetia</taxon>
        <taxon>Leptospirales</taxon>
        <taxon>Leptospiraceae</taxon>
        <taxon>Leptospira</taxon>
    </lineage>
</organism>
<evidence type="ECO:0000313" key="2">
    <source>
        <dbReference type="Proteomes" id="UP000012092"/>
    </source>
</evidence>
<dbReference type="Proteomes" id="UP000012092">
    <property type="component" value="Unassembled WGS sequence"/>
</dbReference>
<sequence>MRYNTKLALLNISFFSEKELGSNLYRLISKMWELLQIMIL</sequence>
<accession>M6RS97</accession>
<protein>
    <submittedName>
        <fullName evidence="1">Uncharacterized protein</fullName>
    </submittedName>
</protein>
<evidence type="ECO:0000313" key="1">
    <source>
        <dbReference type="EMBL" id="EMO07419.1"/>
    </source>
</evidence>
<name>M6RS97_LEPIR</name>
<gene>
    <name evidence="1" type="ORF">LEP1GSC116_3734</name>
</gene>
<proteinExistence type="predicted"/>
<comment type="caution">
    <text evidence="1">The sequence shown here is derived from an EMBL/GenBank/DDBJ whole genome shotgun (WGS) entry which is preliminary data.</text>
</comment>
<reference evidence="1 2" key="1">
    <citation type="submission" date="2013-01" db="EMBL/GenBank/DDBJ databases">
        <authorList>
            <person name="Harkins D.M."/>
            <person name="Durkin A.S."/>
            <person name="Brinkac L.M."/>
            <person name="Haft D.H."/>
            <person name="Selengut J.D."/>
            <person name="Sanka R."/>
            <person name="DePew J."/>
            <person name="Purushe J."/>
            <person name="Picardeau M."/>
            <person name="Werts C."/>
            <person name="Goarant C."/>
            <person name="Vinetz J.M."/>
            <person name="Sutton G.G."/>
            <person name="Nierman W.C."/>
            <person name="Fouts D.E."/>
        </authorList>
    </citation>
    <scope>NUCLEOTIDE SEQUENCE [LARGE SCALE GENOMIC DNA]</scope>
    <source>
        <strain evidence="1 2">Verdun HP</strain>
    </source>
</reference>
<dbReference type="EMBL" id="AHNZ02000033">
    <property type="protein sequence ID" value="EMO07419.1"/>
    <property type="molecule type" value="Genomic_DNA"/>
</dbReference>